<evidence type="ECO:0000313" key="2">
    <source>
        <dbReference type="Proteomes" id="UP000594638"/>
    </source>
</evidence>
<dbReference type="Proteomes" id="UP000594638">
    <property type="component" value="Unassembled WGS sequence"/>
</dbReference>
<sequence length="68" mass="7204">EKPICRAAPTVNLVTLPCPISIFGNRYGEKPNCRAAPTVNPTILLCSISISGGRAAQSILRRCIIPGI</sequence>
<comment type="caution">
    <text evidence="1">The sequence shown here is derived from an EMBL/GenBank/DDBJ whole genome shotgun (WGS) entry which is preliminary data.</text>
</comment>
<protein>
    <submittedName>
        <fullName evidence="1">Uncharacterized protein</fullName>
    </submittedName>
</protein>
<name>A0A8S0TTT4_OLEEU</name>
<reference evidence="1 2" key="1">
    <citation type="submission" date="2019-12" db="EMBL/GenBank/DDBJ databases">
        <authorList>
            <person name="Alioto T."/>
            <person name="Alioto T."/>
            <person name="Gomez Garrido J."/>
        </authorList>
    </citation>
    <scope>NUCLEOTIDE SEQUENCE [LARGE SCALE GENOMIC DNA]</scope>
</reference>
<gene>
    <name evidence="1" type="ORF">OLEA9_A066899</name>
</gene>
<proteinExistence type="predicted"/>
<dbReference type="AlphaFoldDB" id="A0A8S0TTT4"/>
<organism evidence="1 2">
    <name type="scientific">Olea europaea subsp. europaea</name>
    <dbReference type="NCBI Taxonomy" id="158383"/>
    <lineage>
        <taxon>Eukaryota</taxon>
        <taxon>Viridiplantae</taxon>
        <taxon>Streptophyta</taxon>
        <taxon>Embryophyta</taxon>
        <taxon>Tracheophyta</taxon>
        <taxon>Spermatophyta</taxon>
        <taxon>Magnoliopsida</taxon>
        <taxon>eudicotyledons</taxon>
        <taxon>Gunneridae</taxon>
        <taxon>Pentapetalae</taxon>
        <taxon>asterids</taxon>
        <taxon>lamiids</taxon>
        <taxon>Lamiales</taxon>
        <taxon>Oleaceae</taxon>
        <taxon>Oleeae</taxon>
        <taxon>Olea</taxon>
    </lineage>
</organism>
<accession>A0A8S0TTT4</accession>
<keyword evidence="2" id="KW-1185">Reference proteome</keyword>
<dbReference type="EMBL" id="CACTIH010007267">
    <property type="protein sequence ID" value="CAA3006929.1"/>
    <property type="molecule type" value="Genomic_DNA"/>
</dbReference>
<feature type="non-terminal residue" evidence="1">
    <location>
        <position position="1"/>
    </location>
</feature>
<evidence type="ECO:0000313" key="1">
    <source>
        <dbReference type="EMBL" id="CAA3006929.1"/>
    </source>
</evidence>
<dbReference type="Gramene" id="OE9A066899T1">
    <property type="protein sequence ID" value="OE9A066899C1"/>
    <property type="gene ID" value="OE9A066899"/>
</dbReference>